<dbReference type="SMART" id="SM00254">
    <property type="entry name" value="ShKT"/>
    <property type="match status" value="1"/>
</dbReference>
<comment type="caution">
    <text evidence="3">Lacks conserved residue(s) required for the propagation of feature annotation.</text>
</comment>
<dbReference type="PANTHER" id="PTHR46219:SF5">
    <property type="entry name" value="SHKT DOMAIN-CONTAINING PROTEIN"/>
    <property type="match status" value="1"/>
</dbReference>
<evidence type="ECO:0000256" key="3">
    <source>
        <dbReference type="PROSITE-ProRule" id="PRU01005"/>
    </source>
</evidence>
<dbReference type="WBParaSite" id="TCNE_0000452901-mRNA-1">
    <property type="protein sequence ID" value="TCNE_0000452901-mRNA-1"/>
    <property type="gene ID" value="TCNE_0000452901"/>
</dbReference>
<evidence type="ECO:0000256" key="2">
    <source>
        <dbReference type="ARBA" id="ARBA00023157"/>
    </source>
</evidence>
<evidence type="ECO:0000259" key="4">
    <source>
        <dbReference type="PROSITE" id="PS51670"/>
    </source>
</evidence>
<dbReference type="PROSITE" id="PS51670">
    <property type="entry name" value="SHKT"/>
    <property type="match status" value="1"/>
</dbReference>
<gene>
    <name evidence="5" type="ORF">TCNE_LOCUS4529</name>
</gene>
<dbReference type="AlphaFoldDB" id="A0A183U7Q9"/>
<keyword evidence="1" id="KW-0732">Signal</keyword>
<feature type="domain" description="ShKT" evidence="4">
    <location>
        <begin position="35"/>
        <end position="74"/>
    </location>
</feature>
<dbReference type="Gene3D" id="1.10.10.1940">
    <property type="match status" value="1"/>
</dbReference>
<evidence type="ECO:0000313" key="5">
    <source>
        <dbReference type="EMBL" id="VDM30577.1"/>
    </source>
</evidence>
<evidence type="ECO:0000313" key="6">
    <source>
        <dbReference type="Proteomes" id="UP000050794"/>
    </source>
</evidence>
<organism evidence="6 7">
    <name type="scientific">Toxocara canis</name>
    <name type="common">Canine roundworm</name>
    <dbReference type="NCBI Taxonomy" id="6265"/>
    <lineage>
        <taxon>Eukaryota</taxon>
        <taxon>Metazoa</taxon>
        <taxon>Ecdysozoa</taxon>
        <taxon>Nematoda</taxon>
        <taxon>Chromadorea</taxon>
        <taxon>Rhabditida</taxon>
        <taxon>Spirurina</taxon>
        <taxon>Ascaridomorpha</taxon>
        <taxon>Ascaridoidea</taxon>
        <taxon>Toxocaridae</taxon>
        <taxon>Toxocara</taxon>
    </lineage>
</organism>
<dbReference type="FunFam" id="1.10.10.1940:FF:000002">
    <property type="entry name" value="PHAryngeal gland Toxin-related"/>
    <property type="match status" value="1"/>
</dbReference>
<accession>A0A183U7Q9</accession>
<proteinExistence type="predicted"/>
<dbReference type="Pfam" id="PF01549">
    <property type="entry name" value="ShK"/>
    <property type="match status" value="1"/>
</dbReference>
<dbReference type="Proteomes" id="UP000050794">
    <property type="component" value="Unassembled WGS sequence"/>
</dbReference>
<dbReference type="PANTHER" id="PTHR46219">
    <property type="entry name" value="PROTEIN CBG11138"/>
    <property type="match status" value="1"/>
</dbReference>
<reference evidence="7" key="1">
    <citation type="submission" date="2016-06" db="UniProtKB">
        <authorList>
            <consortium name="WormBaseParasite"/>
        </authorList>
    </citation>
    <scope>IDENTIFICATION</scope>
</reference>
<dbReference type="InterPro" id="IPR003582">
    <property type="entry name" value="ShKT_dom"/>
</dbReference>
<name>A0A183U7Q9_TOXCA</name>
<evidence type="ECO:0000256" key="1">
    <source>
        <dbReference type="ARBA" id="ARBA00022729"/>
    </source>
</evidence>
<protein>
    <submittedName>
        <fullName evidence="7">ShKT domain-containing protein</fullName>
    </submittedName>
</protein>
<sequence>MCVVSSVGNICIAPGPAATTPSTVPSVTSATTTPCVDQARPGQVSDCPRLAYLCNNPLYYYLMTEQCPLTCNRCGGTSGTVARKITLILLNC</sequence>
<keyword evidence="6" id="KW-1185">Reference proteome</keyword>
<evidence type="ECO:0000313" key="7">
    <source>
        <dbReference type="WBParaSite" id="TCNE_0000452901-mRNA-1"/>
    </source>
</evidence>
<keyword evidence="2" id="KW-1015">Disulfide bond</keyword>
<dbReference type="EMBL" id="UYWY01007858">
    <property type="protein sequence ID" value="VDM30577.1"/>
    <property type="molecule type" value="Genomic_DNA"/>
</dbReference>
<reference evidence="5 6" key="2">
    <citation type="submission" date="2018-11" db="EMBL/GenBank/DDBJ databases">
        <authorList>
            <consortium name="Pathogen Informatics"/>
        </authorList>
    </citation>
    <scope>NUCLEOTIDE SEQUENCE [LARGE SCALE GENOMIC DNA]</scope>
</reference>